<evidence type="ECO:0000256" key="1">
    <source>
        <dbReference type="ARBA" id="ARBA00023015"/>
    </source>
</evidence>
<evidence type="ECO:0000313" key="6">
    <source>
        <dbReference type="Proteomes" id="UP000199403"/>
    </source>
</evidence>
<keyword evidence="6" id="KW-1185">Reference proteome</keyword>
<keyword evidence="2" id="KW-0238">DNA-binding</keyword>
<dbReference type="Proteomes" id="UP000199403">
    <property type="component" value="Unassembled WGS sequence"/>
</dbReference>
<dbReference type="Pfam" id="PF13407">
    <property type="entry name" value="Peripla_BP_4"/>
    <property type="match status" value="1"/>
</dbReference>
<evidence type="ECO:0000256" key="2">
    <source>
        <dbReference type="ARBA" id="ARBA00023125"/>
    </source>
</evidence>
<keyword evidence="1" id="KW-0805">Transcription regulation</keyword>
<dbReference type="SMART" id="SM00354">
    <property type="entry name" value="HTH_LACI"/>
    <property type="match status" value="1"/>
</dbReference>
<reference evidence="6" key="1">
    <citation type="submission" date="2016-10" db="EMBL/GenBank/DDBJ databases">
        <authorList>
            <person name="Varghese N."/>
            <person name="Submissions S."/>
        </authorList>
    </citation>
    <scope>NUCLEOTIDE SEQUENCE [LARGE SCALE GENOMIC DNA]</scope>
    <source>
        <strain evidence="6">IBRC-M 10761</strain>
    </source>
</reference>
<evidence type="ECO:0000259" key="4">
    <source>
        <dbReference type="PROSITE" id="PS50932"/>
    </source>
</evidence>
<dbReference type="InterPro" id="IPR025997">
    <property type="entry name" value="SBP_2_dom"/>
</dbReference>
<keyword evidence="3" id="KW-0804">Transcription</keyword>
<dbReference type="GO" id="GO:0003700">
    <property type="term" value="F:DNA-binding transcription factor activity"/>
    <property type="evidence" value="ECO:0007669"/>
    <property type="project" value="TreeGrafter"/>
</dbReference>
<dbReference type="Gene3D" id="1.10.260.40">
    <property type="entry name" value="lambda repressor-like DNA-binding domains"/>
    <property type="match status" value="1"/>
</dbReference>
<dbReference type="EMBL" id="FNZH01000010">
    <property type="protein sequence ID" value="SEJ73681.1"/>
    <property type="molecule type" value="Genomic_DNA"/>
</dbReference>
<dbReference type="InterPro" id="IPR010982">
    <property type="entry name" value="Lambda_DNA-bd_dom_sf"/>
</dbReference>
<dbReference type="CDD" id="cd01392">
    <property type="entry name" value="HTH_LacI"/>
    <property type="match status" value="1"/>
</dbReference>
<dbReference type="PANTHER" id="PTHR30146">
    <property type="entry name" value="LACI-RELATED TRANSCRIPTIONAL REPRESSOR"/>
    <property type="match status" value="1"/>
</dbReference>
<protein>
    <submittedName>
        <fullName evidence="5">Transcriptional regulator, LacI family</fullName>
    </submittedName>
</protein>
<name>A0A1H7B7B5_9BACT</name>
<dbReference type="PROSITE" id="PS50932">
    <property type="entry name" value="HTH_LACI_2"/>
    <property type="match status" value="1"/>
</dbReference>
<accession>A0A1H7B7B5</accession>
<dbReference type="AlphaFoldDB" id="A0A1H7B7B5"/>
<dbReference type="InterPro" id="IPR028082">
    <property type="entry name" value="Peripla_BP_I"/>
</dbReference>
<feature type="domain" description="HTH lacI-type" evidence="4">
    <location>
        <begin position="14"/>
        <end position="68"/>
    </location>
</feature>
<sequence>MGYTLGMKKYQKLSGVKEIARLADVSIGTVDRVIHNRTGVSAKTKSKIENIIKQLNYQPNILASRLASGKVYRLAVLIPRGSERTDFWDTPLKGIKRAEEEIRQYGISVATFFFDLNDKSTFIASTEKIRQQKRFDGVLMAPSFVKESISFTRYCQEHSIPFVFIDSNIEVNGSLSYIGPPLFQSGFLGARLCTFGMKNTKKILFITISKEKNRYNYSKIEEGFKNYFFENDVDHQLIKLTITDTEKKSVFRNLEKAFVKHPDIEVIFVTNSRVFSVAQFLESKKHKKIHLVGYDFSKENQNYLKNGLIDFLICHKPEEQGYRGLMSLYHHLALNLPVDQVYFMPIDIVTKENQDFYR</sequence>
<dbReference type="InterPro" id="IPR000843">
    <property type="entry name" value="HTH_LacI"/>
</dbReference>
<gene>
    <name evidence="5" type="ORF">SAMN05192553_11069</name>
</gene>
<dbReference type="PANTHER" id="PTHR30146:SF144">
    <property type="entry name" value="LACI-FAMILY TRANSCRIPTION REGULATOR"/>
    <property type="match status" value="1"/>
</dbReference>
<dbReference type="SUPFAM" id="SSF47413">
    <property type="entry name" value="lambda repressor-like DNA-binding domains"/>
    <property type="match status" value="1"/>
</dbReference>
<dbReference type="Gene3D" id="3.40.50.2300">
    <property type="match status" value="2"/>
</dbReference>
<dbReference type="SUPFAM" id="SSF53822">
    <property type="entry name" value="Periplasmic binding protein-like I"/>
    <property type="match status" value="1"/>
</dbReference>
<dbReference type="PROSITE" id="PS00356">
    <property type="entry name" value="HTH_LACI_1"/>
    <property type="match status" value="1"/>
</dbReference>
<evidence type="ECO:0000313" key="5">
    <source>
        <dbReference type="EMBL" id="SEJ73681.1"/>
    </source>
</evidence>
<evidence type="ECO:0000256" key="3">
    <source>
        <dbReference type="ARBA" id="ARBA00023163"/>
    </source>
</evidence>
<dbReference type="STRING" id="1416801.SAMN05192553_11069"/>
<organism evidence="5 6">
    <name type="scientific">Cyclobacterium xiamenense</name>
    <dbReference type="NCBI Taxonomy" id="1297121"/>
    <lineage>
        <taxon>Bacteria</taxon>
        <taxon>Pseudomonadati</taxon>
        <taxon>Bacteroidota</taxon>
        <taxon>Cytophagia</taxon>
        <taxon>Cytophagales</taxon>
        <taxon>Cyclobacteriaceae</taxon>
        <taxon>Cyclobacterium</taxon>
    </lineage>
</organism>
<proteinExistence type="predicted"/>
<dbReference type="Pfam" id="PF00356">
    <property type="entry name" value="LacI"/>
    <property type="match status" value="1"/>
</dbReference>
<dbReference type="GO" id="GO:0000976">
    <property type="term" value="F:transcription cis-regulatory region binding"/>
    <property type="evidence" value="ECO:0007669"/>
    <property type="project" value="TreeGrafter"/>
</dbReference>